<reference evidence="2 3" key="1">
    <citation type="submission" date="2023-07" db="EMBL/GenBank/DDBJ databases">
        <title>Genomic Encyclopedia of Type Strains, Phase IV (KMG-IV): sequencing the most valuable type-strain genomes for metagenomic binning, comparative biology and taxonomic classification.</title>
        <authorList>
            <person name="Goeker M."/>
        </authorList>
    </citation>
    <scope>NUCLEOTIDE SEQUENCE [LARGE SCALE GENOMIC DNA]</scope>
    <source>
        <strain evidence="2 3">DSM 100301</strain>
    </source>
</reference>
<comment type="caution">
    <text evidence="2">The sequence shown here is derived from an EMBL/GenBank/DDBJ whole genome shotgun (WGS) entry which is preliminary data.</text>
</comment>
<keyword evidence="3" id="KW-1185">Reference proteome</keyword>
<evidence type="ECO:0000256" key="1">
    <source>
        <dbReference type="SAM" id="Phobius"/>
    </source>
</evidence>
<name>A0ABU0I8V0_9HYPH</name>
<sequence length="147" mass="15710">MARVRIDASGIRIAVAGHSVDDGDQYLAFSSGAACLAIYMRGVAAMSGAETVKIGSGNSAFNCRRLTISFGKTFSAPPIVLFGFKMPNYPQLMLPTYAIIFSGVVSGSTYFSYLPNFVNVGTSAFEFWTGVTNMESLSYVVLENTLA</sequence>
<gene>
    <name evidence="2" type="ORF">QO005_000992</name>
</gene>
<dbReference type="PROSITE" id="PS51257">
    <property type="entry name" value="PROKAR_LIPOPROTEIN"/>
    <property type="match status" value="1"/>
</dbReference>
<dbReference type="RefSeq" id="WP_307156870.1">
    <property type="nucleotide sequence ID" value="NZ_JAUSWH010000002.1"/>
</dbReference>
<protein>
    <submittedName>
        <fullName evidence="2">Uncharacterized protein</fullName>
    </submittedName>
</protein>
<organism evidence="2 3">
    <name type="scientific">Rhizobium paknamense</name>
    <dbReference type="NCBI Taxonomy" id="1206817"/>
    <lineage>
        <taxon>Bacteria</taxon>
        <taxon>Pseudomonadati</taxon>
        <taxon>Pseudomonadota</taxon>
        <taxon>Alphaproteobacteria</taxon>
        <taxon>Hyphomicrobiales</taxon>
        <taxon>Rhizobiaceae</taxon>
        <taxon>Rhizobium/Agrobacterium group</taxon>
        <taxon>Rhizobium</taxon>
    </lineage>
</organism>
<proteinExistence type="predicted"/>
<keyword evidence="1" id="KW-0472">Membrane</keyword>
<keyword evidence="1" id="KW-0812">Transmembrane</keyword>
<keyword evidence="1" id="KW-1133">Transmembrane helix</keyword>
<dbReference type="Proteomes" id="UP001235269">
    <property type="component" value="Unassembled WGS sequence"/>
</dbReference>
<evidence type="ECO:0000313" key="3">
    <source>
        <dbReference type="Proteomes" id="UP001235269"/>
    </source>
</evidence>
<feature type="transmembrane region" description="Helical" evidence="1">
    <location>
        <begin position="92"/>
        <end position="113"/>
    </location>
</feature>
<dbReference type="EMBL" id="JAUSWH010000002">
    <property type="protein sequence ID" value="MDQ0454665.1"/>
    <property type="molecule type" value="Genomic_DNA"/>
</dbReference>
<evidence type="ECO:0000313" key="2">
    <source>
        <dbReference type="EMBL" id="MDQ0454665.1"/>
    </source>
</evidence>
<accession>A0ABU0I8V0</accession>